<keyword evidence="4 6" id="KW-0648">Protein biosynthesis</keyword>
<name>A0A178MA10_9CHLR</name>
<keyword evidence="7" id="KW-0175">Coiled coil</keyword>
<dbReference type="InterPro" id="IPR050057">
    <property type="entry name" value="Prokaryotic/Mito_RF"/>
</dbReference>
<feature type="domain" description="Prokaryotic-type class I peptide chain release factors" evidence="8">
    <location>
        <begin position="225"/>
        <end position="241"/>
    </location>
</feature>
<accession>A0A178MA10</accession>
<dbReference type="Proteomes" id="UP000078287">
    <property type="component" value="Unassembled WGS sequence"/>
</dbReference>
<keyword evidence="6" id="KW-0963">Cytoplasm</keyword>
<proteinExistence type="inferred from homology"/>
<dbReference type="RefSeq" id="WP_066788399.1">
    <property type="nucleotide sequence ID" value="NZ_LWQS01000060.1"/>
</dbReference>
<dbReference type="Gene3D" id="3.30.160.20">
    <property type="match status" value="1"/>
</dbReference>
<dbReference type="EMBL" id="LWQS01000060">
    <property type="protein sequence ID" value="OAN45037.1"/>
    <property type="molecule type" value="Genomic_DNA"/>
</dbReference>
<evidence type="ECO:0000256" key="4">
    <source>
        <dbReference type="ARBA" id="ARBA00022917"/>
    </source>
</evidence>
<reference evidence="9 10" key="1">
    <citation type="submission" date="2016-04" db="EMBL/GenBank/DDBJ databases">
        <title>Chloroflexus islandicus sp. nov., a thermophilic filamentous anoxygenic phototrophic bacterium from geyser Strokkur (Iceland).</title>
        <authorList>
            <person name="Gaisin V.A."/>
            <person name="Kalashnikov A.M."/>
            <person name="Sukhacheva M.V."/>
            <person name="Grouzdev D.S."/>
            <person name="Ivanov T.M."/>
            <person name="Kuznetsov B."/>
            <person name="Gorlenko V.M."/>
        </authorList>
    </citation>
    <scope>NUCLEOTIDE SEQUENCE [LARGE SCALE GENOMIC DNA]</scope>
    <source>
        <strain evidence="10">isl-2</strain>
    </source>
</reference>
<comment type="subcellular location">
    <subcellularLocation>
        <location evidence="6">Cytoplasm</location>
    </subcellularLocation>
</comment>
<gene>
    <name evidence="6" type="primary">prfA</name>
    <name evidence="9" type="ORF">A6A03_02465</name>
</gene>
<comment type="PTM">
    <text evidence="6">Methylated by PrmC. Methylation increases the termination efficiency of RF1.</text>
</comment>
<evidence type="ECO:0000256" key="5">
    <source>
        <dbReference type="ARBA" id="ARBA00050039"/>
    </source>
</evidence>
<feature type="modified residue" description="N5-methylglutamine" evidence="6">
    <location>
        <position position="232"/>
    </location>
</feature>
<dbReference type="InterPro" id="IPR005139">
    <property type="entry name" value="PCRF"/>
</dbReference>
<evidence type="ECO:0000256" key="1">
    <source>
        <dbReference type="ARBA" id="ARBA00002986"/>
    </source>
</evidence>
<dbReference type="FunFam" id="3.30.70.1660:FF:000002">
    <property type="entry name" value="Peptide chain release factor 1"/>
    <property type="match status" value="1"/>
</dbReference>
<dbReference type="InterPro" id="IPR045853">
    <property type="entry name" value="Pep_chain_release_fac_I_sf"/>
</dbReference>
<dbReference type="HAMAP" id="MF_00093">
    <property type="entry name" value="Rel_fac_1"/>
    <property type="match status" value="1"/>
</dbReference>
<dbReference type="GO" id="GO:0016149">
    <property type="term" value="F:translation release factor activity, codon specific"/>
    <property type="evidence" value="ECO:0007669"/>
    <property type="project" value="UniProtKB-UniRule"/>
</dbReference>
<keyword evidence="10" id="KW-1185">Reference proteome</keyword>
<dbReference type="AlphaFoldDB" id="A0A178MA10"/>
<evidence type="ECO:0000256" key="3">
    <source>
        <dbReference type="ARBA" id="ARBA00022481"/>
    </source>
</evidence>
<comment type="function">
    <text evidence="1 6">Peptide chain release factor 1 directs the termination of translation in response to the peptide chain termination codons UAG and UAA.</text>
</comment>
<evidence type="ECO:0000313" key="10">
    <source>
        <dbReference type="Proteomes" id="UP000078287"/>
    </source>
</evidence>
<dbReference type="GO" id="GO:0005737">
    <property type="term" value="C:cytoplasm"/>
    <property type="evidence" value="ECO:0007669"/>
    <property type="project" value="UniProtKB-SubCell"/>
</dbReference>
<dbReference type="PANTHER" id="PTHR43804">
    <property type="entry name" value="LD18447P"/>
    <property type="match status" value="1"/>
</dbReference>
<dbReference type="Pfam" id="PF03462">
    <property type="entry name" value="PCRF"/>
    <property type="match status" value="1"/>
</dbReference>
<dbReference type="SMART" id="SM00937">
    <property type="entry name" value="PCRF"/>
    <property type="match status" value="1"/>
</dbReference>
<evidence type="ECO:0000256" key="7">
    <source>
        <dbReference type="SAM" id="Coils"/>
    </source>
</evidence>
<keyword evidence="3 6" id="KW-0488">Methylation</keyword>
<dbReference type="STRING" id="1707952.A6A03_02465"/>
<dbReference type="PANTHER" id="PTHR43804:SF7">
    <property type="entry name" value="LD18447P"/>
    <property type="match status" value="1"/>
</dbReference>
<organism evidence="9 10">
    <name type="scientific">Chloroflexus islandicus</name>
    <dbReference type="NCBI Taxonomy" id="1707952"/>
    <lineage>
        <taxon>Bacteria</taxon>
        <taxon>Bacillati</taxon>
        <taxon>Chloroflexota</taxon>
        <taxon>Chloroflexia</taxon>
        <taxon>Chloroflexales</taxon>
        <taxon>Chloroflexineae</taxon>
        <taxon>Chloroflexaceae</taxon>
        <taxon>Chloroflexus</taxon>
    </lineage>
</organism>
<sequence>MFDKLAAVAARYDELTELMAQPEVATNVTLLQQYAREQRELEDVVAAYREYQATVRAIDEAEAMLGESDPELRALAQEELETQRKRLAELEEQLKLLLLPRDPNDSKDVVMEIRQGEGGDEAALFAADLFRMYTRFAESKGWKVEVDSITENGIGGIKEVIFQIHGEGAYSQLKYEGGVHRVQRVPATEARGRIHTSTATVAVLPEVEETEIEIKPEDLRIDVFRSAGHGGQGVNTTDSAVRIVYKAGTPEEIVVTCQDGRSQIQNRERAMTVLRARLYAREQEKRQREIGASRLAQVGSGERAEKIRTYNFPQDRITDHRIGQNFSNLPAVLNGELDKIIEALIVYDNAERLRASGITN</sequence>
<dbReference type="PROSITE" id="PS00745">
    <property type="entry name" value="RF_PROK_I"/>
    <property type="match status" value="1"/>
</dbReference>
<feature type="coiled-coil region" evidence="7">
    <location>
        <begin position="34"/>
        <end position="97"/>
    </location>
</feature>
<evidence type="ECO:0000259" key="8">
    <source>
        <dbReference type="PROSITE" id="PS00745"/>
    </source>
</evidence>
<protein>
    <recommendedName>
        <fullName evidence="5 6">Peptide chain release factor 1</fullName>
        <shortName evidence="6">RF-1</shortName>
    </recommendedName>
</protein>
<dbReference type="Gene3D" id="3.30.70.1660">
    <property type="match status" value="2"/>
</dbReference>
<dbReference type="FunFam" id="3.30.160.20:FF:000004">
    <property type="entry name" value="Peptide chain release factor 1"/>
    <property type="match status" value="1"/>
</dbReference>
<dbReference type="SUPFAM" id="SSF75620">
    <property type="entry name" value="Release factor"/>
    <property type="match status" value="1"/>
</dbReference>
<evidence type="ECO:0000256" key="2">
    <source>
        <dbReference type="ARBA" id="ARBA00010835"/>
    </source>
</evidence>
<dbReference type="Gene3D" id="6.10.140.1950">
    <property type="match status" value="1"/>
</dbReference>
<comment type="similarity">
    <text evidence="2 6">Belongs to the prokaryotic/mitochondrial release factor family.</text>
</comment>
<evidence type="ECO:0000256" key="6">
    <source>
        <dbReference type="HAMAP-Rule" id="MF_00093"/>
    </source>
</evidence>
<dbReference type="InterPro" id="IPR004373">
    <property type="entry name" value="RF-1"/>
</dbReference>
<comment type="caution">
    <text evidence="9">The sequence shown here is derived from an EMBL/GenBank/DDBJ whole genome shotgun (WGS) entry which is preliminary data.</text>
</comment>
<dbReference type="NCBIfam" id="TIGR00019">
    <property type="entry name" value="prfA"/>
    <property type="match status" value="1"/>
</dbReference>
<dbReference type="NCBIfam" id="NF001859">
    <property type="entry name" value="PRK00591.1"/>
    <property type="match status" value="1"/>
</dbReference>
<dbReference type="OrthoDB" id="9806673at2"/>
<dbReference type="InterPro" id="IPR000352">
    <property type="entry name" value="Pep_chain_release_fac_I"/>
</dbReference>
<dbReference type="Pfam" id="PF00472">
    <property type="entry name" value="RF-1"/>
    <property type="match status" value="1"/>
</dbReference>
<evidence type="ECO:0000313" key="9">
    <source>
        <dbReference type="EMBL" id="OAN45037.1"/>
    </source>
</evidence>